<dbReference type="AlphaFoldDB" id="A0A0F4JBQ2"/>
<dbReference type="InterPro" id="IPR001387">
    <property type="entry name" value="Cro/C1-type_HTH"/>
</dbReference>
<proteinExistence type="predicted"/>
<evidence type="ECO:0000259" key="1">
    <source>
        <dbReference type="PROSITE" id="PS50943"/>
    </source>
</evidence>
<organism evidence="2 3">
    <name type="scientific">Streptomyces katrae</name>
    <dbReference type="NCBI Taxonomy" id="68223"/>
    <lineage>
        <taxon>Bacteria</taxon>
        <taxon>Bacillati</taxon>
        <taxon>Actinomycetota</taxon>
        <taxon>Actinomycetes</taxon>
        <taxon>Kitasatosporales</taxon>
        <taxon>Streptomycetaceae</taxon>
        <taxon>Streptomyces</taxon>
    </lineage>
</organism>
<protein>
    <recommendedName>
        <fullName evidence="1">HTH cro/C1-type domain-containing protein</fullName>
    </recommendedName>
</protein>
<evidence type="ECO:0000313" key="2">
    <source>
        <dbReference type="EMBL" id="KJY31620.1"/>
    </source>
</evidence>
<gene>
    <name evidence="2" type="ORF">VR44_17725</name>
</gene>
<sequence>MCWRKIAIVNEESRVAARPLSVVGGADLPEVPGSVPPPHTVRQLLGVRMRAARKAAKLKIADVVERGVVSSQSVLSRIENGHENVTVNEKLIEGLLAFYGVTDPEELRVIRRRVAELEGQSAWWTAHDGLVVGEFADLLYMERAADRITVYESVFVPGVLQVPSYMDAVMTHVCLTPEERERAHKRQQLRKDRQRLLDDEGSRQYTAIIEEAVLLRTVGSRAVMREQLRHLLNLCENRKSVHIRVFPMSAWEQALPMTASVTLLQFPRDRGGQDMLYADTAGSGGSWLREPRGEMVKAALERVREHAWDKRETLKFLDARIAELVDPR</sequence>
<comment type="caution">
    <text evidence="2">The sequence shown here is derived from an EMBL/GenBank/DDBJ whole genome shotgun (WGS) entry which is preliminary data.</text>
</comment>
<dbReference type="SMART" id="SM00530">
    <property type="entry name" value="HTH_XRE"/>
    <property type="match status" value="1"/>
</dbReference>
<dbReference type="EMBL" id="JZWV01000479">
    <property type="protein sequence ID" value="KJY31620.1"/>
    <property type="molecule type" value="Genomic_DNA"/>
</dbReference>
<keyword evidence="3" id="KW-1185">Reference proteome</keyword>
<evidence type="ECO:0000313" key="3">
    <source>
        <dbReference type="Proteomes" id="UP000033551"/>
    </source>
</evidence>
<dbReference type="PATRIC" id="fig|68223.7.peg.8042"/>
<reference evidence="2 3" key="1">
    <citation type="submission" date="2015-02" db="EMBL/GenBank/DDBJ databases">
        <authorList>
            <person name="Ju K.-S."/>
            <person name="Doroghazi J.R."/>
            <person name="Metcalf W."/>
        </authorList>
    </citation>
    <scope>NUCLEOTIDE SEQUENCE [LARGE SCALE GENOMIC DNA]</scope>
    <source>
        <strain evidence="2 3">NRRL ISP-5550</strain>
    </source>
</reference>
<dbReference type="GO" id="GO:0003677">
    <property type="term" value="F:DNA binding"/>
    <property type="evidence" value="ECO:0007669"/>
    <property type="project" value="InterPro"/>
</dbReference>
<feature type="domain" description="HTH cro/C1-type" evidence="1">
    <location>
        <begin position="49"/>
        <end position="107"/>
    </location>
</feature>
<dbReference type="Gene3D" id="1.10.260.40">
    <property type="entry name" value="lambda repressor-like DNA-binding domains"/>
    <property type="match status" value="1"/>
</dbReference>
<dbReference type="CDD" id="cd00093">
    <property type="entry name" value="HTH_XRE"/>
    <property type="match status" value="1"/>
</dbReference>
<dbReference type="InterPro" id="IPR043917">
    <property type="entry name" value="DUF5753"/>
</dbReference>
<dbReference type="Proteomes" id="UP000033551">
    <property type="component" value="Unassembled WGS sequence"/>
</dbReference>
<name>A0A0F4JBQ2_9ACTN</name>
<dbReference type="InterPro" id="IPR010982">
    <property type="entry name" value="Lambda_DNA-bd_dom_sf"/>
</dbReference>
<accession>A0A0F4JBQ2</accession>
<dbReference type="PROSITE" id="PS50943">
    <property type="entry name" value="HTH_CROC1"/>
    <property type="match status" value="1"/>
</dbReference>
<dbReference type="Pfam" id="PF19054">
    <property type="entry name" value="DUF5753"/>
    <property type="match status" value="1"/>
</dbReference>
<dbReference type="Pfam" id="PF13560">
    <property type="entry name" value="HTH_31"/>
    <property type="match status" value="1"/>
</dbReference>